<dbReference type="PANTHER" id="PTHR37984">
    <property type="entry name" value="PROTEIN CBG26694"/>
    <property type="match status" value="1"/>
</dbReference>
<dbReference type="InterPro" id="IPR050951">
    <property type="entry name" value="Retrovirus_Pol_polyprotein"/>
</dbReference>
<organism evidence="2 3">
    <name type="scientific">Macrosiphum euphorbiae</name>
    <name type="common">potato aphid</name>
    <dbReference type="NCBI Taxonomy" id="13131"/>
    <lineage>
        <taxon>Eukaryota</taxon>
        <taxon>Metazoa</taxon>
        <taxon>Ecdysozoa</taxon>
        <taxon>Arthropoda</taxon>
        <taxon>Hexapoda</taxon>
        <taxon>Insecta</taxon>
        <taxon>Pterygota</taxon>
        <taxon>Neoptera</taxon>
        <taxon>Paraneoptera</taxon>
        <taxon>Hemiptera</taxon>
        <taxon>Sternorrhyncha</taxon>
        <taxon>Aphidomorpha</taxon>
        <taxon>Aphidoidea</taxon>
        <taxon>Aphididae</taxon>
        <taxon>Macrosiphini</taxon>
        <taxon>Macrosiphum</taxon>
    </lineage>
</organism>
<reference evidence="2 3" key="1">
    <citation type="submission" date="2023-01" db="EMBL/GenBank/DDBJ databases">
        <authorList>
            <person name="Whitehead M."/>
        </authorList>
    </citation>
    <scope>NUCLEOTIDE SEQUENCE [LARGE SCALE GENOMIC DNA]</scope>
</reference>
<dbReference type="GO" id="GO:0015074">
    <property type="term" value="P:DNA integration"/>
    <property type="evidence" value="ECO:0007669"/>
    <property type="project" value="InterPro"/>
</dbReference>
<dbReference type="Gene3D" id="2.30.30.850">
    <property type="match status" value="1"/>
</dbReference>
<dbReference type="InterPro" id="IPR012337">
    <property type="entry name" value="RNaseH-like_sf"/>
</dbReference>
<evidence type="ECO:0000313" key="3">
    <source>
        <dbReference type="Proteomes" id="UP001160148"/>
    </source>
</evidence>
<dbReference type="Gene3D" id="3.30.420.10">
    <property type="entry name" value="Ribonuclease H-like superfamily/Ribonuclease H"/>
    <property type="match status" value="1"/>
</dbReference>
<name>A0AAV0WB71_9HEMI</name>
<dbReference type="InterPro" id="IPR001584">
    <property type="entry name" value="Integrase_cat-core"/>
</dbReference>
<keyword evidence="3" id="KW-1185">Reference proteome</keyword>
<evidence type="ECO:0000259" key="1">
    <source>
        <dbReference type="PROSITE" id="PS50994"/>
    </source>
</evidence>
<dbReference type="GO" id="GO:0003676">
    <property type="term" value="F:nucleic acid binding"/>
    <property type="evidence" value="ECO:0007669"/>
    <property type="project" value="InterPro"/>
</dbReference>
<feature type="domain" description="Integrase catalytic" evidence="1">
    <location>
        <begin position="1"/>
        <end position="67"/>
    </location>
</feature>
<evidence type="ECO:0000313" key="2">
    <source>
        <dbReference type="EMBL" id="CAI6353043.1"/>
    </source>
</evidence>
<dbReference type="Proteomes" id="UP001160148">
    <property type="component" value="Unassembled WGS sequence"/>
</dbReference>
<gene>
    <name evidence="2" type="ORF">MEUPH1_LOCUS9213</name>
</gene>
<proteinExistence type="predicted"/>
<dbReference type="InterPro" id="IPR036397">
    <property type="entry name" value="RNaseH_sf"/>
</dbReference>
<dbReference type="EMBL" id="CARXXK010000002">
    <property type="protein sequence ID" value="CAI6353043.1"/>
    <property type="molecule type" value="Genomic_DNA"/>
</dbReference>
<dbReference type="AlphaFoldDB" id="A0AAV0WB71"/>
<dbReference type="PROSITE" id="PS50994">
    <property type="entry name" value="INTEGRASE"/>
    <property type="match status" value="1"/>
</dbReference>
<sequence>MQTTAYSPMTNGTLERSHKTLKEYLRNFSDEKTENWCEMLSYAMYMYNTTPHTAHKFTPYELVFGIQPVVPSSFLKPPSTGYSYCDYVNDLRTRMQEARQMAKKHLIEAKVKSKTNYDKHINPIELEIGDKVLMKNMKKKNKLEPNWIGPYEIVEVHEPVNVSIMKNNKVVRVHMNHLQSFKEIND</sequence>
<dbReference type="SUPFAM" id="SSF53098">
    <property type="entry name" value="Ribonuclease H-like"/>
    <property type="match status" value="1"/>
</dbReference>
<accession>A0AAV0WB71</accession>
<protein>
    <recommendedName>
        <fullName evidence="1">Integrase catalytic domain-containing protein</fullName>
    </recommendedName>
</protein>
<dbReference type="PANTHER" id="PTHR37984:SF15">
    <property type="entry name" value="INTEGRASE CATALYTIC DOMAIN-CONTAINING PROTEIN"/>
    <property type="match status" value="1"/>
</dbReference>
<comment type="caution">
    <text evidence="2">The sequence shown here is derived from an EMBL/GenBank/DDBJ whole genome shotgun (WGS) entry which is preliminary data.</text>
</comment>